<name>A0A0C1RE00_9CYAN</name>
<proteinExistence type="predicted"/>
<reference evidence="1" key="1">
    <citation type="journal article" date="2015" name="Genome Announc.">
        <title>Draft Genome Sequence of Tolypothrix boutellei Strain VB521301.</title>
        <authorList>
            <person name="Chandrababunaidu M.M."/>
            <person name="Singh D."/>
            <person name="Sen D."/>
            <person name="Bhan S."/>
            <person name="Das S."/>
            <person name="Gupta A."/>
            <person name="Adhikary S.P."/>
            <person name="Tripathy S."/>
        </authorList>
    </citation>
    <scope>NUCLEOTIDE SEQUENCE</scope>
    <source>
        <strain evidence="1">VB521301</strain>
    </source>
</reference>
<dbReference type="EMBL" id="JHEG02000001">
    <property type="protein sequence ID" value="KIE13848.1"/>
    <property type="molecule type" value="Genomic_DNA"/>
</dbReference>
<dbReference type="AlphaFoldDB" id="A0A0C1RE00"/>
<accession>A0A0C1RE00</accession>
<gene>
    <name evidence="1" type="ORF">DA73_0200100</name>
</gene>
<evidence type="ECO:0000313" key="1">
    <source>
        <dbReference type="EMBL" id="KIE13848.1"/>
    </source>
</evidence>
<sequence length="127" mass="14736">MRSGGTPAVSRLIAFAQRSRPKLMTNLDFQSMTKAQLRAYVLTNRDDDEAFHVYVDKVRESPRVEITSEEQFEQLVREKTLERAEEAESMNVKQMIVDEMEGCPNYELLEVLSHLRIVKARINKLGY</sequence>
<organism evidence="1">
    <name type="scientific">Tolypothrix bouteillei VB521301</name>
    <dbReference type="NCBI Taxonomy" id="1479485"/>
    <lineage>
        <taxon>Bacteria</taxon>
        <taxon>Bacillati</taxon>
        <taxon>Cyanobacteriota</taxon>
        <taxon>Cyanophyceae</taxon>
        <taxon>Nostocales</taxon>
        <taxon>Tolypothrichaceae</taxon>
        <taxon>Tolypothrix</taxon>
    </lineage>
</organism>
<dbReference type="InterPro" id="IPR054053">
    <property type="entry name" value="DUF6887"/>
</dbReference>
<comment type="caution">
    <text evidence="1">The sequence shown here is derived from an EMBL/GenBank/DDBJ whole genome shotgun (WGS) entry which is preliminary data.</text>
</comment>
<protein>
    <submittedName>
        <fullName evidence="1">Uncharacterized protein</fullName>
    </submittedName>
</protein>
<dbReference type="Pfam" id="PF21826">
    <property type="entry name" value="DUF6887"/>
    <property type="match status" value="1"/>
</dbReference>